<evidence type="ECO:0000256" key="1">
    <source>
        <dbReference type="ARBA" id="ARBA00008857"/>
    </source>
</evidence>
<organism evidence="8 9">
    <name type="scientific">Rhodovastum atsumiense</name>
    <dbReference type="NCBI Taxonomy" id="504468"/>
    <lineage>
        <taxon>Bacteria</taxon>
        <taxon>Pseudomonadati</taxon>
        <taxon>Pseudomonadota</taxon>
        <taxon>Alphaproteobacteria</taxon>
        <taxon>Acetobacterales</taxon>
        <taxon>Acetobacteraceae</taxon>
        <taxon>Rhodovastum</taxon>
    </lineage>
</organism>
<comment type="caution">
    <text evidence="8">The sequence shown here is derived from an EMBL/GenBank/DDBJ whole genome shotgun (WGS) entry which is preliminary data.</text>
</comment>
<dbReference type="PANTHER" id="PTHR30629:SF2">
    <property type="entry name" value="PROPHAGE INTEGRASE INTS-RELATED"/>
    <property type="match status" value="1"/>
</dbReference>
<dbReference type="InterPro" id="IPR011010">
    <property type="entry name" value="DNA_brk_join_enz"/>
</dbReference>
<keyword evidence="2" id="KW-0229">DNA integration</keyword>
<dbReference type="GO" id="GO:0003677">
    <property type="term" value="F:DNA binding"/>
    <property type="evidence" value="ECO:0007669"/>
    <property type="project" value="UniProtKB-UniRule"/>
</dbReference>
<dbReference type="InterPro" id="IPR050808">
    <property type="entry name" value="Phage_Integrase"/>
</dbReference>
<dbReference type="GO" id="GO:0015074">
    <property type="term" value="P:DNA integration"/>
    <property type="evidence" value="ECO:0007669"/>
    <property type="project" value="UniProtKB-KW"/>
</dbReference>
<evidence type="ECO:0000256" key="5">
    <source>
        <dbReference type="PROSITE-ProRule" id="PRU01248"/>
    </source>
</evidence>
<dbReference type="Pfam" id="PF02899">
    <property type="entry name" value="Phage_int_SAM_1"/>
    <property type="match status" value="1"/>
</dbReference>
<name>A0A5M6IPE1_9PROT</name>
<dbReference type="InterPro" id="IPR013762">
    <property type="entry name" value="Integrase-like_cat_sf"/>
</dbReference>
<evidence type="ECO:0000259" key="6">
    <source>
        <dbReference type="PROSITE" id="PS51898"/>
    </source>
</evidence>
<dbReference type="Proteomes" id="UP000325255">
    <property type="component" value="Unassembled WGS sequence"/>
</dbReference>
<dbReference type="Gene3D" id="1.10.443.10">
    <property type="entry name" value="Intergrase catalytic core"/>
    <property type="match status" value="1"/>
</dbReference>
<evidence type="ECO:0000259" key="7">
    <source>
        <dbReference type="PROSITE" id="PS51900"/>
    </source>
</evidence>
<keyword evidence="4" id="KW-0233">DNA recombination</keyword>
<dbReference type="InterPro" id="IPR004107">
    <property type="entry name" value="Integrase_SAM-like_N"/>
</dbReference>
<dbReference type="PANTHER" id="PTHR30629">
    <property type="entry name" value="PROPHAGE INTEGRASE"/>
    <property type="match status" value="1"/>
</dbReference>
<evidence type="ECO:0000256" key="3">
    <source>
        <dbReference type="ARBA" id="ARBA00023125"/>
    </source>
</evidence>
<reference evidence="8 9" key="1">
    <citation type="submission" date="2019-09" db="EMBL/GenBank/DDBJ databases">
        <title>Genome sequence of Rhodovastum atsumiense, a diverse member of the Acetobacteraceae family of non-sulfur purple photosynthetic bacteria.</title>
        <authorList>
            <person name="Meyer T."/>
            <person name="Kyndt J."/>
        </authorList>
    </citation>
    <scope>NUCLEOTIDE SEQUENCE [LARGE SCALE GENOMIC DNA]</scope>
    <source>
        <strain evidence="8 9">DSM 21279</strain>
    </source>
</reference>
<dbReference type="SUPFAM" id="SSF56349">
    <property type="entry name" value="DNA breaking-rejoining enzymes"/>
    <property type="match status" value="1"/>
</dbReference>
<proteinExistence type="inferred from homology"/>
<dbReference type="OrthoDB" id="7298605at2"/>
<dbReference type="Pfam" id="PF13356">
    <property type="entry name" value="Arm-DNA-bind_3"/>
    <property type="match status" value="1"/>
</dbReference>
<dbReference type="EMBL" id="VWPK01000043">
    <property type="protein sequence ID" value="KAA5609827.1"/>
    <property type="molecule type" value="Genomic_DNA"/>
</dbReference>
<dbReference type="InterPro" id="IPR038488">
    <property type="entry name" value="Integrase_DNA-bd_sf"/>
</dbReference>
<protein>
    <submittedName>
        <fullName evidence="8">Tyrosine-type recombinase/integrase</fullName>
    </submittedName>
</protein>
<dbReference type="InterPro" id="IPR010998">
    <property type="entry name" value="Integrase_recombinase_N"/>
</dbReference>
<comment type="similarity">
    <text evidence="1">Belongs to the 'phage' integrase family.</text>
</comment>
<evidence type="ECO:0000256" key="2">
    <source>
        <dbReference type="ARBA" id="ARBA00022908"/>
    </source>
</evidence>
<gene>
    <name evidence="8" type="ORF">F1189_22315</name>
</gene>
<evidence type="ECO:0000256" key="4">
    <source>
        <dbReference type="ARBA" id="ARBA00023172"/>
    </source>
</evidence>
<sequence>MPRLTTALLRGLPPLPKGTAKQRIFDDALHGFIAERRRSVTTFYLRYADARGRAREVKLGRLGDVTAEQARRRAEQIKASVSLGADPVAERAKLRAVPTLADFTRDRYVPHVRERLRSAANYEAYLRLRILPALGRKRLDEITPHDVAALRRALIAEGLSASSVNRHLATLRSMLNLALRWGLFDGRNAAASPGMLPEQHRDRYLTAEQTQALMHALDGEPCRSAAAALALLVVTGARKREVLRATWDNVDLDRLLLTVPRSKSGRTRHVPLSPVAVRILQAQWLRRIDGCAYVFPSDRREGRPLENLRGAWQRAKRLAGLPDELRIHDLRHSFASALANAGTPLNEIGTVLGHTQLSTTTRYAHHAPQRLVETAATAARAWNLLPESDDDGGDKRD</sequence>
<dbReference type="PROSITE" id="PS51898">
    <property type="entry name" value="TYR_RECOMBINASE"/>
    <property type="match status" value="1"/>
</dbReference>
<accession>A0A5M6IPE1</accession>
<dbReference type="Pfam" id="PF00589">
    <property type="entry name" value="Phage_integrase"/>
    <property type="match status" value="1"/>
</dbReference>
<evidence type="ECO:0000313" key="8">
    <source>
        <dbReference type="EMBL" id="KAA5609827.1"/>
    </source>
</evidence>
<dbReference type="InterPro" id="IPR044068">
    <property type="entry name" value="CB"/>
</dbReference>
<dbReference type="AlphaFoldDB" id="A0A5M6IPE1"/>
<dbReference type="RefSeq" id="WP_150043093.1">
    <property type="nucleotide sequence ID" value="NZ_OW485601.1"/>
</dbReference>
<dbReference type="PROSITE" id="PS51900">
    <property type="entry name" value="CB"/>
    <property type="match status" value="1"/>
</dbReference>
<feature type="domain" description="Core-binding (CB)" evidence="7">
    <location>
        <begin position="99"/>
        <end position="179"/>
    </location>
</feature>
<dbReference type="CDD" id="cd00796">
    <property type="entry name" value="INT_Rci_Hp1_C"/>
    <property type="match status" value="1"/>
</dbReference>
<dbReference type="Gene3D" id="1.10.150.130">
    <property type="match status" value="1"/>
</dbReference>
<feature type="domain" description="Tyr recombinase" evidence="6">
    <location>
        <begin position="200"/>
        <end position="376"/>
    </location>
</feature>
<evidence type="ECO:0000313" key="9">
    <source>
        <dbReference type="Proteomes" id="UP000325255"/>
    </source>
</evidence>
<keyword evidence="3 5" id="KW-0238">DNA-binding</keyword>
<dbReference type="Gene3D" id="3.30.160.390">
    <property type="entry name" value="Integrase, DNA-binding domain"/>
    <property type="match status" value="1"/>
</dbReference>
<dbReference type="GO" id="GO:0006310">
    <property type="term" value="P:DNA recombination"/>
    <property type="evidence" value="ECO:0007669"/>
    <property type="project" value="UniProtKB-KW"/>
</dbReference>
<dbReference type="InterPro" id="IPR002104">
    <property type="entry name" value="Integrase_catalytic"/>
</dbReference>
<keyword evidence="9" id="KW-1185">Reference proteome</keyword>
<dbReference type="InterPro" id="IPR025166">
    <property type="entry name" value="Integrase_DNA_bind_dom"/>
</dbReference>